<dbReference type="InterPro" id="IPR013328">
    <property type="entry name" value="6PGD_dom2"/>
</dbReference>
<dbReference type="AlphaFoldDB" id="A0A8J3IQ38"/>
<evidence type="ECO:0000256" key="2">
    <source>
        <dbReference type="ARBA" id="ARBA00023002"/>
    </source>
</evidence>
<evidence type="ECO:0000313" key="6">
    <source>
        <dbReference type="Proteomes" id="UP000597444"/>
    </source>
</evidence>
<dbReference type="Pfam" id="PF21761">
    <property type="entry name" value="RedAm-like_C"/>
    <property type="match status" value="1"/>
</dbReference>
<comment type="similarity">
    <text evidence="1">Belongs to the HIBADH-related family.</text>
</comment>
<keyword evidence="2" id="KW-0560">Oxidoreductase</keyword>
<dbReference type="Gene3D" id="3.40.50.720">
    <property type="entry name" value="NAD(P)-binding Rossmann-like Domain"/>
    <property type="match status" value="1"/>
</dbReference>
<dbReference type="InterPro" id="IPR048666">
    <property type="entry name" value="RedAm-like_C"/>
</dbReference>
<accession>A0A8J3IQ38</accession>
<gene>
    <name evidence="5" type="ORF">KSF_081660</name>
</gene>
<dbReference type="RefSeq" id="WP_220208883.1">
    <property type="nucleotide sequence ID" value="NZ_BNJK01000002.1"/>
</dbReference>
<dbReference type="Pfam" id="PF03446">
    <property type="entry name" value="NAD_binding_2"/>
    <property type="match status" value="1"/>
</dbReference>
<dbReference type="Gene3D" id="1.10.1040.10">
    <property type="entry name" value="N-(1-d-carboxylethyl)-l-norvaline Dehydrogenase, domain 2"/>
    <property type="match status" value="1"/>
</dbReference>
<evidence type="ECO:0000259" key="3">
    <source>
        <dbReference type="Pfam" id="PF03446"/>
    </source>
</evidence>
<feature type="domain" description="NADPH-dependent reductive aminase-like C-terminal" evidence="4">
    <location>
        <begin position="165"/>
        <end position="287"/>
    </location>
</feature>
<keyword evidence="6" id="KW-1185">Reference proteome</keyword>
<dbReference type="GO" id="GO:0050661">
    <property type="term" value="F:NADP binding"/>
    <property type="evidence" value="ECO:0007669"/>
    <property type="project" value="InterPro"/>
</dbReference>
<organism evidence="5 6">
    <name type="scientific">Reticulibacter mediterranei</name>
    <dbReference type="NCBI Taxonomy" id="2778369"/>
    <lineage>
        <taxon>Bacteria</taxon>
        <taxon>Bacillati</taxon>
        <taxon>Chloroflexota</taxon>
        <taxon>Ktedonobacteria</taxon>
        <taxon>Ktedonobacterales</taxon>
        <taxon>Reticulibacteraceae</taxon>
        <taxon>Reticulibacter</taxon>
    </lineage>
</organism>
<evidence type="ECO:0000259" key="4">
    <source>
        <dbReference type="Pfam" id="PF21761"/>
    </source>
</evidence>
<comment type="caution">
    <text evidence="5">The sequence shown here is derived from an EMBL/GenBank/DDBJ whole genome shotgun (WGS) entry which is preliminary data.</text>
</comment>
<dbReference type="InterPro" id="IPR015815">
    <property type="entry name" value="HIBADH-related"/>
</dbReference>
<dbReference type="SUPFAM" id="SSF51735">
    <property type="entry name" value="NAD(P)-binding Rossmann-fold domains"/>
    <property type="match status" value="1"/>
</dbReference>
<dbReference type="PANTHER" id="PTHR43580:SF2">
    <property type="entry name" value="CYTOKINE-LIKE NUCLEAR FACTOR N-PAC"/>
    <property type="match status" value="1"/>
</dbReference>
<dbReference type="EMBL" id="BNJK01000002">
    <property type="protein sequence ID" value="GHO98118.1"/>
    <property type="molecule type" value="Genomic_DNA"/>
</dbReference>
<reference evidence="5" key="1">
    <citation type="submission" date="2020-10" db="EMBL/GenBank/DDBJ databases">
        <title>Taxonomic study of unclassified bacteria belonging to the class Ktedonobacteria.</title>
        <authorList>
            <person name="Yabe S."/>
            <person name="Wang C.M."/>
            <person name="Zheng Y."/>
            <person name="Sakai Y."/>
            <person name="Cavaletti L."/>
            <person name="Monciardini P."/>
            <person name="Donadio S."/>
        </authorList>
    </citation>
    <scope>NUCLEOTIDE SEQUENCE</scope>
    <source>
        <strain evidence="5">ID150040</strain>
    </source>
</reference>
<sequence>MSDVSIIGLGAMGTALAHTLLAKGLRVTVWNRTSIKAGLLVQEGAILASRAVEAIRASAVVIVCVHDYKTAYSILETEEVQAELAGRVLVQLGTGSPQQARDHEQWAKERGVDYLDGAIAATPVQIGKPGATIFVSGASSAFQKSESLLKILAGNIVYLGEQVAAASALDLAFLSFLFGSMLGFFHSARILESEGLSVASFGAMMTAIAPAVGEMMRHSADAIATDDYEQPESSLKICAEAVELLAQQAHEAGINAEFPLFASGLFGRAIAAGYGNEKAAALIKILRVAA</sequence>
<dbReference type="PANTHER" id="PTHR43580">
    <property type="entry name" value="OXIDOREDUCTASE GLYR1-RELATED"/>
    <property type="match status" value="1"/>
</dbReference>
<feature type="domain" description="6-phosphogluconate dehydrogenase NADP-binding" evidence="3">
    <location>
        <begin position="4"/>
        <end position="160"/>
    </location>
</feature>
<dbReference type="InterPro" id="IPR036291">
    <property type="entry name" value="NAD(P)-bd_dom_sf"/>
</dbReference>
<name>A0A8J3IQ38_9CHLR</name>
<dbReference type="InterPro" id="IPR006115">
    <property type="entry name" value="6PGDH_NADP-bd"/>
</dbReference>
<proteinExistence type="inferred from homology"/>
<evidence type="ECO:0000313" key="5">
    <source>
        <dbReference type="EMBL" id="GHO98118.1"/>
    </source>
</evidence>
<evidence type="ECO:0000256" key="1">
    <source>
        <dbReference type="ARBA" id="ARBA00009080"/>
    </source>
</evidence>
<dbReference type="PIRSF" id="PIRSF000103">
    <property type="entry name" value="HIBADH"/>
    <property type="match status" value="1"/>
</dbReference>
<dbReference type="Proteomes" id="UP000597444">
    <property type="component" value="Unassembled WGS sequence"/>
</dbReference>
<dbReference type="InterPro" id="IPR051265">
    <property type="entry name" value="HIBADH-related_NP60_sf"/>
</dbReference>
<protein>
    <submittedName>
        <fullName evidence="5">6-phosphogluconate dehydrogenase</fullName>
    </submittedName>
</protein>
<dbReference type="GO" id="GO:0016491">
    <property type="term" value="F:oxidoreductase activity"/>
    <property type="evidence" value="ECO:0007669"/>
    <property type="project" value="UniProtKB-KW"/>
</dbReference>